<keyword evidence="4 5" id="KW-0408">Iron</keyword>
<dbReference type="CDD" id="cd01056">
    <property type="entry name" value="Euk_Ferritin"/>
    <property type="match status" value="1"/>
</dbReference>
<dbReference type="InterPro" id="IPR008331">
    <property type="entry name" value="Ferritin_DPS_dom"/>
</dbReference>
<keyword evidence="6" id="KW-0560">Oxidoreductase</keyword>
<evidence type="ECO:0000256" key="5">
    <source>
        <dbReference type="PIRSR" id="PIRSR601519-1"/>
    </source>
</evidence>
<evidence type="ECO:0000256" key="2">
    <source>
        <dbReference type="ARBA" id="ARBA00022434"/>
    </source>
</evidence>
<dbReference type="InterPro" id="IPR001519">
    <property type="entry name" value="Ferritin"/>
</dbReference>
<gene>
    <name evidence="8" type="ORF">AAG570_002943</name>
</gene>
<feature type="binding site" evidence="5">
    <location>
        <position position="140"/>
    </location>
    <ligand>
        <name>Fe cation</name>
        <dbReference type="ChEBI" id="CHEBI:24875"/>
        <label>1</label>
    </ligand>
</feature>
<dbReference type="Gene3D" id="1.20.1260.10">
    <property type="match status" value="1"/>
</dbReference>
<evidence type="ECO:0000313" key="9">
    <source>
        <dbReference type="Proteomes" id="UP001558652"/>
    </source>
</evidence>
<evidence type="ECO:0000259" key="7">
    <source>
        <dbReference type="PROSITE" id="PS50905"/>
    </source>
</evidence>
<accession>A0ABD0Y5Z5</accession>
<dbReference type="InterPro" id="IPR009078">
    <property type="entry name" value="Ferritin-like_SF"/>
</dbReference>
<dbReference type="Proteomes" id="UP001558652">
    <property type="component" value="Unassembled WGS sequence"/>
</dbReference>
<evidence type="ECO:0000256" key="6">
    <source>
        <dbReference type="RuleBase" id="RU361145"/>
    </source>
</evidence>
<dbReference type="AlphaFoldDB" id="A0ABD0Y5Z5"/>
<evidence type="ECO:0000256" key="3">
    <source>
        <dbReference type="ARBA" id="ARBA00022723"/>
    </source>
</evidence>
<keyword evidence="3 5" id="KW-0479">Metal-binding</keyword>
<evidence type="ECO:0000256" key="4">
    <source>
        <dbReference type="ARBA" id="ARBA00023004"/>
    </source>
</evidence>
<evidence type="ECO:0000256" key="1">
    <source>
        <dbReference type="ARBA" id="ARBA00007513"/>
    </source>
</evidence>
<dbReference type="SUPFAM" id="SSF47240">
    <property type="entry name" value="Ferritin-like"/>
    <property type="match status" value="1"/>
</dbReference>
<comment type="function">
    <text evidence="6">Stores iron in a soluble, non-toxic, readily available form. Important for iron homeostasis. Iron is taken up in the ferrous form and deposited as ferric hydroxides after oxidation.</text>
</comment>
<keyword evidence="2 6" id="KW-0409">Iron storage</keyword>
<comment type="catalytic activity">
    <reaction evidence="6">
        <text>4 Fe(2+) + O2 + 4 H(+) = 4 Fe(3+) + 2 H2O</text>
        <dbReference type="Rhea" id="RHEA:11148"/>
        <dbReference type="ChEBI" id="CHEBI:15377"/>
        <dbReference type="ChEBI" id="CHEBI:15378"/>
        <dbReference type="ChEBI" id="CHEBI:15379"/>
        <dbReference type="ChEBI" id="CHEBI:29033"/>
        <dbReference type="ChEBI" id="CHEBI:29034"/>
        <dbReference type="EC" id="1.16.3.1"/>
    </reaction>
</comment>
<dbReference type="FunFam" id="1.20.1260.10:FF:000002">
    <property type="entry name" value="Ferritin, mitochondrial"/>
    <property type="match status" value="1"/>
</dbReference>
<feature type="binding site" evidence="5">
    <location>
        <position position="61"/>
    </location>
    <ligand>
        <name>Fe cation</name>
        <dbReference type="ChEBI" id="CHEBI:24875"/>
        <label>1</label>
    </ligand>
</feature>
<name>A0ABD0Y5Z5_9HEMI</name>
<dbReference type="PROSITE" id="PS50905">
    <property type="entry name" value="FERRITIN_LIKE"/>
    <property type="match status" value="1"/>
</dbReference>
<feature type="binding site" evidence="5">
    <location>
        <position position="64"/>
    </location>
    <ligand>
        <name>Fe cation</name>
        <dbReference type="ChEBI" id="CHEBI:24875"/>
        <label>1</label>
    </ligand>
</feature>
<feature type="binding site" evidence="5">
    <location>
        <position position="26"/>
    </location>
    <ligand>
        <name>Fe cation</name>
        <dbReference type="ChEBI" id="CHEBI:24875"/>
        <label>1</label>
    </ligand>
</feature>
<comment type="similarity">
    <text evidence="1 6">Belongs to the ferritin family.</text>
</comment>
<keyword evidence="9" id="KW-1185">Reference proteome</keyword>
<dbReference type="PANTHER" id="PTHR11431">
    <property type="entry name" value="FERRITIN"/>
    <property type="match status" value="1"/>
</dbReference>
<comment type="caution">
    <text evidence="8">The sequence shown here is derived from an EMBL/GenBank/DDBJ whole genome shotgun (WGS) entry which is preliminary data.</text>
</comment>
<dbReference type="GO" id="GO:0006879">
    <property type="term" value="P:intracellular iron ion homeostasis"/>
    <property type="evidence" value="ECO:0007669"/>
    <property type="project" value="UniProtKB-KW"/>
</dbReference>
<dbReference type="EC" id="1.16.3.1" evidence="6"/>
<feature type="binding site" evidence="5">
    <location>
        <position position="106"/>
    </location>
    <ligand>
        <name>Fe cation</name>
        <dbReference type="ChEBI" id="CHEBI:24875"/>
        <label>1</label>
    </ligand>
</feature>
<feature type="domain" description="Ferritin-like diiron" evidence="7">
    <location>
        <begin position="9"/>
        <end position="158"/>
    </location>
</feature>
<dbReference type="InterPro" id="IPR012347">
    <property type="entry name" value="Ferritin-like"/>
</dbReference>
<evidence type="ECO:0000313" key="8">
    <source>
        <dbReference type="EMBL" id="KAL1122616.1"/>
    </source>
</evidence>
<dbReference type="GO" id="GO:0046872">
    <property type="term" value="F:metal ion binding"/>
    <property type="evidence" value="ECO:0007669"/>
    <property type="project" value="UniProtKB-KW"/>
</dbReference>
<dbReference type="InterPro" id="IPR009040">
    <property type="entry name" value="Ferritin-like_diiron"/>
</dbReference>
<dbReference type="GO" id="GO:0004322">
    <property type="term" value="F:ferroxidase activity"/>
    <property type="evidence" value="ECO:0007669"/>
    <property type="project" value="UniProtKB-EC"/>
</dbReference>
<sequence>MALVSQVRQNFHADCENGINKQINMELYASYVYLSMAYHFDRDDMALPGLTHYLKEASKEEREHAMKLMTYLNKRGGRVILEDVKAPPKNDWGLAEDAVAAALQLEKDVNMSLLSLHSIASSHNDANLCDFLENEYLQEQVDSIKSLGDLLTNVRRVGEGLGIFVLDKELLRESS</sequence>
<dbReference type="Pfam" id="PF00210">
    <property type="entry name" value="Ferritin"/>
    <property type="match status" value="1"/>
</dbReference>
<dbReference type="PANTHER" id="PTHR11431:SF75">
    <property type="entry name" value="FERRITIN"/>
    <property type="match status" value="1"/>
</dbReference>
<reference evidence="8 9" key="1">
    <citation type="submission" date="2024-07" db="EMBL/GenBank/DDBJ databases">
        <title>Chromosome-level genome assembly of the water stick insect Ranatra chinensis (Heteroptera: Nepidae).</title>
        <authorList>
            <person name="Liu X."/>
        </authorList>
    </citation>
    <scope>NUCLEOTIDE SEQUENCE [LARGE SCALE GENOMIC DNA]</scope>
    <source>
        <strain evidence="8">Cailab_2021Rc</strain>
        <tissue evidence="8">Muscle</tissue>
    </source>
</reference>
<dbReference type="PROSITE" id="PS00204">
    <property type="entry name" value="FERRITIN_2"/>
    <property type="match status" value="1"/>
</dbReference>
<dbReference type="InterPro" id="IPR014034">
    <property type="entry name" value="Ferritin_CS"/>
</dbReference>
<protein>
    <recommendedName>
        <fullName evidence="6">Ferritin</fullName>
        <ecNumber evidence="6">1.16.3.1</ecNumber>
    </recommendedName>
</protein>
<proteinExistence type="inferred from homology"/>
<organism evidence="8 9">
    <name type="scientific">Ranatra chinensis</name>
    <dbReference type="NCBI Taxonomy" id="642074"/>
    <lineage>
        <taxon>Eukaryota</taxon>
        <taxon>Metazoa</taxon>
        <taxon>Ecdysozoa</taxon>
        <taxon>Arthropoda</taxon>
        <taxon>Hexapoda</taxon>
        <taxon>Insecta</taxon>
        <taxon>Pterygota</taxon>
        <taxon>Neoptera</taxon>
        <taxon>Paraneoptera</taxon>
        <taxon>Hemiptera</taxon>
        <taxon>Heteroptera</taxon>
        <taxon>Panheteroptera</taxon>
        <taxon>Nepomorpha</taxon>
        <taxon>Nepidae</taxon>
        <taxon>Ranatrinae</taxon>
        <taxon>Ranatra</taxon>
    </lineage>
</organism>
<dbReference type="EMBL" id="JBFDAA010000013">
    <property type="protein sequence ID" value="KAL1122616.1"/>
    <property type="molecule type" value="Genomic_DNA"/>
</dbReference>